<dbReference type="STRING" id="429701.A0A2G9GX03"/>
<feature type="chain" id="PRO_5013863201" description="Gag1-like clamp domain-containing protein" evidence="1">
    <location>
        <begin position="28"/>
        <end position="178"/>
    </location>
</feature>
<evidence type="ECO:0000256" key="1">
    <source>
        <dbReference type="SAM" id="SignalP"/>
    </source>
</evidence>
<accession>A0A2G9GX03</accession>
<keyword evidence="4" id="KW-1185">Reference proteome</keyword>
<dbReference type="Pfam" id="PF13259">
    <property type="entry name" value="clamp_Gag1-like"/>
    <property type="match status" value="1"/>
</dbReference>
<feature type="domain" description="Gag1-like clamp" evidence="2">
    <location>
        <begin position="64"/>
        <end position="178"/>
    </location>
</feature>
<dbReference type="PANTHER" id="PTHR33373:SF13">
    <property type="entry name" value="DUF4050 DOMAIN-CONTAINING PROTEIN"/>
    <property type="match status" value="1"/>
</dbReference>
<dbReference type="EMBL" id="NKXS01003418">
    <property type="protein sequence ID" value="PIN09813.1"/>
    <property type="molecule type" value="Genomic_DNA"/>
</dbReference>
<evidence type="ECO:0000259" key="2">
    <source>
        <dbReference type="Pfam" id="PF13259"/>
    </source>
</evidence>
<dbReference type="Proteomes" id="UP000231279">
    <property type="component" value="Unassembled WGS sequence"/>
</dbReference>
<dbReference type="OrthoDB" id="1896025at2759"/>
<dbReference type="InterPro" id="IPR025124">
    <property type="entry name" value="Gag1-like_clamp"/>
</dbReference>
<protein>
    <recommendedName>
        <fullName evidence="2">Gag1-like clamp domain-containing protein</fullName>
    </recommendedName>
</protein>
<gene>
    <name evidence="3" type="ORF">CDL12_17599</name>
</gene>
<keyword evidence="1" id="KW-0732">Signal</keyword>
<sequence length="178" mass="19882">MFRYTMLYSSFSSWISQLLACMGGCIGCCVKSQPFIAVDEPSKGLRIQGQVVKPGISDDFWSTSTCDMDNSTIQSQRSFSSLSIPNQGLSQFSGTGTGTGSNHSEFVNQGLLLWNQSRLQWLGPKKSQTQRKVQEPVLCWNATYENLLGTSKRFPQPVPLSEMVDFLVDIWDQEGLYD</sequence>
<reference evidence="4" key="1">
    <citation type="journal article" date="2018" name="Gigascience">
        <title>Genome assembly of the Pink Ipe (Handroanthus impetiginosus, Bignoniaceae), a highly valued, ecologically keystone Neotropical timber forest tree.</title>
        <authorList>
            <person name="Silva-Junior O.B."/>
            <person name="Grattapaglia D."/>
            <person name="Novaes E."/>
            <person name="Collevatti R.G."/>
        </authorList>
    </citation>
    <scope>NUCLEOTIDE SEQUENCE [LARGE SCALE GENOMIC DNA]</scope>
    <source>
        <strain evidence="4">cv. UFG-1</strain>
    </source>
</reference>
<comment type="caution">
    <text evidence="3">The sequence shown here is derived from an EMBL/GenBank/DDBJ whole genome shotgun (WGS) entry which is preliminary data.</text>
</comment>
<dbReference type="AlphaFoldDB" id="A0A2G9GX03"/>
<evidence type="ECO:0000313" key="4">
    <source>
        <dbReference type="Proteomes" id="UP000231279"/>
    </source>
</evidence>
<dbReference type="PANTHER" id="PTHR33373">
    <property type="entry name" value="OS07G0479600 PROTEIN"/>
    <property type="match status" value="1"/>
</dbReference>
<name>A0A2G9GX03_9LAMI</name>
<proteinExistence type="predicted"/>
<feature type="signal peptide" evidence="1">
    <location>
        <begin position="1"/>
        <end position="27"/>
    </location>
</feature>
<evidence type="ECO:0000313" key="3">
    <source>
        <dbReference type="EMBL" id="PIN09813.1"/>
    </source>
</evidence>
<organism evidence="3 4">
    <name type="scientific">Handroanthus impetiginosus</name>
    <dbReference type="NCBI Taxonomy" id="429701"/>
    <lineage>
        <taxon>Eukaryota</taxon>
        <taxon>Viridiplantae</taxon>
        <taxon>Streptophyta</taxon>
        <taxon>Embryophyta</taxon>
        <taxon>Tracheophyta</taxon>
        <taxon>Spermatophyta</taxon>
        <taxon>Magnoliopsida</taxon>
        <taxon>eudicotyledons</taxon>
        <taxon>Gunneridae</taxon>
        <taxon>Pentapetalae</taxon>
        <taxon>asterids</taxon>
        <taxon>lamiids</taxon>
        <taxon>Lamiales</taxon>
        <taxon>Bignoniaceae</taxon>
        <taxon>Crescentiina</taxon>
        <taxon>Tabebuia alliance</taxon>
        <taxon>Handroanthus</taxon>
    </lineage>
</organism>